<dbReference type="PANTHER" id="PTHR44167:SF24">
    <property type="entry name" value="SERINE_THREONINE-PROTEIN KINASE CHK2"/>
    <property type="match status" value="1"/>
</dbReference>
<comment type="caution">
    <text evidence="2">The sequence shown here is derived from an EMBL/GenBank/DDBJ whole genome shotgun (WGS) entry which is preliminary data.</text>
</comment>
<dbReference type="GO" id="GO:0005737">
    <property type="term" value="C:cytoplasm"/>
    <property type="evidence" value="ECO:0007669"/>
    <property type="project" value="TreeGrafter"/>
</dbReference>
<keyword evidence="3" id="KW-1185">Reference proteome</keyword>
<evidence type="ECO:0000313" key="2">
    <source>
        <dbReference type="EMBL" id="MUG33215.1"/>
    </source>
</evidence>
<reference evidence="2 3" key="1">
    <citation type="journal article" date="2019" name="PLoS ONE">
        <title>Pup mortality in New Zealand sea lions (Phocarctos hookeri) at Enderby Island, Auckland Islands, 2013-18.</title>
        <authorList>
            <person name="Michael S.A."/>
            <person name="Hayman D.T.S."/>
            <person name="Gray R."/>
            <person name="Zhang J."/>
            <person name="Rogers L."/>
            <person name="Roe W.D."/>
        </authorList>
    </citation>
    <scope>NUCLEOTIDE SEQUENCE [LARGE SCALE GENOMIC DNA]</scope>
    <source>
        <strain evidence="2 3">SM868</strain>
    </source>
</reference>
<dbReference type="RefSeq" id="WP_155587635.1">
    <property type="nucleotide sequence ID" value="NZ_WFKQ01000012.1"/>
</dbReference>
<gene>
    <name evidence="2" type="ORF">GB996_10480</name>
</gene>
<dbReference type="PROSITE" id="PS50011">
    <property type="entry name" value="PROTEIN_KINASE_DOM"/>
    <property type="match status" value="1"/>
</dbReference>
<dbReference type="AlphaFoldDB" id="A0A844M3E7"/>
<dbReference type="SUPFAM" id="SSF56112">
    <property type="entry name" value="Protein kinase-like (PK-like)"/>
    <property type="match status" value="1"/>
</dbReference>
<dbReference type="EMBL" id="WFKQ01000012">
    <property type="protein sequence ID" value="MUG33215.1"/>
    <property type="molecule type" value="Genomic_DNA"/>
</dbReference>
<evidence type="ECO:0000259" key="1">
    <source>
        <dbReference type="PROSITE" id="PS50011"/>
    </source>
</evidence>
<dbReference type="SMART" id="SM00220">
    <property type="entry name" value="S_TKc"/>
    <property type="match status" value="1"/>
</dbReference>
<organism evidence="2 3">
    <name type="scientific">Psychrobacter sanguinis</name>
    <dbReference type="NCBI Taxonomy" id="861445"/>
    <lineage>
        <taxon>Bacteria</taxon>
        <taxon>Pseudomonadati</taxon>
        <taxon>Pseudomonadota</taxon>
        <taxon>Gammaproteobacteria</taxon>
        <taxon>Moraxellales</taxon>
        <taxon>Moraxellaceae</taxon>
        <taxon>Psychrobacter</taxon>
    </lineage>
</organism>
<accession>A0A844M3E7</accession>
<feature type="domain" description="Protein kinase" evidence="1">
    <location>
        <begin position="4"/>
        <end position="353"/>
    </location>
</feature>
<dbReference type="InterPro" id="IPR011009">
    <property type="entry name" value="Kinase-like_dom_sf"/>
</dbReference>
<dbReference type="GO" id="GO:0004674">
    <property type="term" value="F:protein serine/threonine kinase activity"/>
    <property type="evidence" value="ECO:0007669"/>
    <property type="project" value="TreeGrafter"/>
</dbReference>
<keyword evidence="2" id="KW-0418">Kinase</keyword>
<dbReference type="PANTHER" id="PTHR44167">
    <property type="entry name" value="OVARIAN-SPECIFIC SERINE/THREONINE-PROTEIN KINASE LOK-RELATED"/>
    <property type="match status" value="1"/>
</dbReference>
<dbReference type="GO" id="GO:0005524">
    <property type="term" value="F:ATP binding"/>
    <property type="evidence" value="ECO:0007669"/>
    <property type="project" value="InterPro"/>
</dbReference>
<name>A0A844M3E7_9GAMM</name>
<evidence type="ECO:0000313" key="3">
    <source>
        <dbReference type="Proteomes" id="UP000442109"/>
    </source>
</evidence>
<dbReference type="Gene3D" id="1.10.510.10">
    <property type="entry name" value="Transferase(Phosphotransferase) domain 1"/>
    <property type="match status" value="1"/>
</dbReference>
<dbReference type="Pfam" id="PF00069">
    <property type="entry name" value="Pkinase"/>
    <property type="match status" value="1"/>
</dbReference>
<dbReference type="OrthoDB" id="9801841at2"/>
<protein>
    <submittedName>
        <fullName evidence="2">Protein kinase</fullName>
    </submittedName>
</protein>
<sequence length="353" mass="39742">MSTLQVIPFISDNTVPLILQRVDGELTQQGYVPLKARRLGYEASASDTPCYQGMTQAEYKNGVYMIKWQLQPLSTSADSSLDVEMAHIKQLQRLSVLNQSLMPYQFIKVSTIQIQDEWWQLSGLVMPYFEQGSIKDYLVTQSLTELQKLQLILSVAKSIASLHQAGWIHGDIKPSNFLMAMPKHKRPDAASDWQVVMIDLAYAQAIDRPLFDDSSVINNSLNNSVNNSLNNSVNDKAALSVMQNHPRGTAAYLAPECWQGQPVSVQSDVYAFGIMLYEMLVGSRPFTVAKAQDLRHSSRLWAVAHCQTPVPLLPSQYQHWQSLIDRLLTKHSQQRPNSMDCVIEVLEQAQHAL</sequence>
<proteinExistence type="predicted"/>
<dbReference type="InterPro" id="IPR000719">
    <property type="entry name" value="Prot_kinase_dom"/>
</dbReference>
<dbReference type="Proteomes" id="UP000442109">
    <property type="component" value="Unassembled WGS sequence"/>
</dbReference>
<keyword evidence="2" id="KW-0808">Transferase</keyword>